<sequence length="1416" mass="153749">MTTTATMTMMMTTLGLGNAVNTPATAYSYTAAPSADVVVTGGLDGRVFAVDAWSGHILWSFDSGGPMVHSTPCLDVEHAPNTTPDVTPTTYQATAKEPREATQEDVDVNGNVHVTSARAGHSAAVQERSVTRQQQQQMELTTALAARTAMFMSQLVPSYDGRLYHVSKGKVQELGMTMADIVHVNGPVRVAVDATVTGDEPAVDVPAADILIFGEKTLELFTLDAASGSRRAYLSSSTASIAVSSDVLFGRSDFTTRAVHSRNASAARCFKISEFFLDFAQQAHCPVGDSGHKMAPEILVLPKDYDAASANTSSTIIAFDPWTKKQLWEFEIPDFDVLAVYGVSTMRGSTFYKWKVDGPSSSRRVRTPAQMTAEDWHRRRYSIDSTQSATIVKQEQEIENLSTERQLVRVLPSTWDTVGARFRMRLIGGDYFFEVSENDGDVVTKRGNRPPVSHSKQTGDTYDYDGEEIESFGSRRALWEPIINGGKQGVFITYTHAVVMLLGVAACGILLAWGCYFKGLSASLAQSAIKTLDQSQFFTSHVHRLIIQRPGEEDMTISSVISHSLLINTLGGNSQVPLLENGDVARPGAGAKGVAATEAMLMERFSRAAANESAAILLSGRYVSRKQKLLMDDFYMDGIVSVAAPSYSATQLTDTVIEDVSMGSPAVPVFSQGSRFTCSRESPLFAEADRVSKEDDDDSDTCKVLPSAVDEDVDVEFLAIDHVLQNDSFKPTDLEKDTFYTGTDSARVMSGPKSISSSGESTMGSCCSNSDSDSSHQSSGGGGTRCVRGNQTGMDERQSVDQSSVRGSSQSSSCESEASSNEAEVLFPFVCQSRFVNEFEELSAIGKGGFGQVMLAENRLDGREYAIKRVGLNLKHQTSKTLQKFLREVKILALLDHPNIVRYYQAWLEKVEESTNGTSVASSLVASDMSSVGGLAAAANYSTNNLLAPISELEFPGDRRDLESFYSNGSVISDNADDGGFVWERETSSMEGEDGWKEEDLVVQNKPRMSHLPPRVSSSCAPAAHGSDEDSSCNAAEKCDHWLYIQMQYCAGRNLADYLAVPTRPMELSRMLKIFVQIASALMHVHSCGLIHRDLKPANIFVADVERDEIKLGDFGLSRYAANASSLNASASLDDPQQGYLSNGVRDTPLSVSVWSNMSESTEVTAGVGTYLYASPEQVAGKKYNAKTDIYSLGMILFELCHERFGTTMERYITLRDARDSKFPADLRATKRCPEILDMLSKLLSHDPTARPTANEVVQWGQMMYETSLAQKAMDVVRSPRNLGIIRAAAGASFFVPGIDHFMVGIGETVVTTTFCLKVEAAMEHCSGEDGGERRLPNHDLLKQICDVIAGVHDGKVEIKKCGLHMENEGVTILAFELDPQSALAVAPGSDVEGSVVLAIEALAGVQTVHRVSKID</sequence>
<keyword evidence="4" id="KW-0808">Transferase</keyword>
<keyword evidence="6" id="KW-0418">Kinase</keyword>
<dbReference type="Gene3D" id="1.10.510.10">
    <property type="entry name" value="Transferase(Phosphotransferase) domain 1"/>
    <property type="match status" value="1"/>
</dbReference>
<dbReference type="SUPFAM" id="SSF56112">
    <property type="entry name" value="Protein kinase-like (PK-like)"/>
    <property type="match status" value="1"/>
</dbReference>
<dbReference type="PROSITE" id="PS00107">
    <property type="entry name" value="PROTEIN_KINASE_ATP"/>
    <property type="match status" value="1"/>
</dbReference>
<feature type="chain" id="PRO_5043662498" description="non-specific serine/threonine protein kinase" evidence="14">
    <location>
        <begin position="20"/>
        <end position="1416"/>
    </location>
</feature>
<keyword evidence="3" id="KW-0723">Serine/threonine-protein kinase</keyword>
<dbReference type="InterPro" id="IPR015943">
    <property type="entry name" value="WD40/YVTN_repeat-like_dom_sf"/>
</dbReference>
<evidence type="ECO:0000256" key="7">
    <source>
        <dbReference type="ARBA" id="ARBA00022840"/>
    </source>
</evidence>
<dbReference type="Pfam" id="PF00069">
    <property type="entry name" value="Pkinase"/>
    <property type="match status" value="3"/>
</dbReference>
<name>A0AAV1UA46_9STRA</name>
<evidence type="ECO:0000256" key="4">
    <source>
        <dbReference type="ARBA" id="ARBA00022679"/>
    </source>
</evidence>
<dbReference type="SMART" id="SM00220">
    <property type="entry name" value="S_TKc"/>
    <property type="match status" value="1"/>
</dbReference>
<dbReference type="InterPro" id="IPR000719">
    <property type="entry name" value="Prot_kinase_dom"/>
</dbReference>
<dbReference type="PROSITE" id="PS50011">
    <property type="entry name" value="PROTEIN_KINASE_DOM"/>
    <property type="match status" value="1"/>
</dbReference>
<comment type="catalytic activity">
    <reaction evidence="11">
        <text>L-seryl-[protein] + ATP = O-phospho-L-seryl-[protein] + ADP + H(+)</text>
        <dbReference type="Rhea" id="RHEA:17989"/>
        <dbReference type="Rhea" id="RHEA-COMP:9863"/>
        <dbReference type="Rhea" id="RHEA-COMP:11604"/>
        <dbReference type="ChEBI" id="CHEBI:15378"/>
        <dbReference type="ChEBI" id="CHEBI:29999"/>
        <dbReference type="ChEBI" id="CHEBI:30616"/>
        <dbReference type="ChEBI" id="CHEBI:83421"/>
        <dbReference type="ChEBI" id="CHEBI:456216"/>
        <dbReference type="EC" id="2.7.11.1"/>
    </reaction>
    <physiologicalReaction direction="left-to-right" evidence="11">
        <dbReference type="Rhea" id="RHEA:17990"/>
    </physiologicalReaction>
</comment>
<evidence type="ECO:0000256" key="6">
    <source>
        <dbReference type="ARBA" id="ARBA00022777"/>
    </source>
</evidence>
<evidence type="ECO:0000256" key="9">
    <source>
        <dbReference type="ARBA" id="ARBA00037982"/>
    </source>
</evidence>
<feature type="domain" description="Protein kinase" evidence="15">
    <location>
        <begin position="839"/>
        <end position="1265"/>
    </location>
</feature>
<evidence type="ECO:0000256" key="12">
    <source>
        <dbReference type="PROSITE-ProRule" id="PRU10141"/>
    </source>
</evidence>
<dbReference type="GO" id="GO:0005789">
    <property type="term" value="C:endoplasmic reticulum membrane"/>
    <property type="evidence" value="ECO:0007669"/>
    <property type="project" value="UniProtKB-SubCell"/>
</dbReference>
<keyword evidence="14" id="KW-0732">Signal</keyword>
<keyword evidence="5 12" id="KW-0547">Nucleotide-binding</keyword>
<dbReference type="InterPro" id="IPR008271">
    <property type="entry name" value="Ser/Thr_kinase_AS"/>
</dbReference>
<dbReference type="PANTHER" id="PTHR11042">
    <property type="entry name" value="EUKARYOTIC TRANSLATION INITIATION FACTOR 2-ALPHA KINASE EIF2-ALPHA KINASE -RELATED"/>
    <property type="match status" value="1"/>
</dbReference>
<dbReference type="CDD" id="cd13996">
    <property type="entry name" value="STKc_EIF2AK"/>
    <property type="match status" value="1"/>
</dbReference>
<dbReference type="SUPFAM" id="SSF50969">
    <property type="entry name" value="YVTN repeat-like/Quinoprotein amine dehydrogenase"/>
    <property type="match status" value="1"/>
</dbReference>
<accession>A0AAV1UA46</accession>
<protein>
    <recommendedName>
        <fullName evidence="2">non-specific serine/threonine protein kinase</fullName>
        <ecNumber evidence="2">2.7.11.1</ecNumber>
    </recommendedName>
</protein>
<dbReference type="InterPro" id="IPR018391">
    <property type="entry name" value="PQQ_b-propeller_rpt"/>
</dbReference>
<comment type="caution">
    <text evidence="16">The sequence shown here is derived from an EMBL/GenBank/DDBJ whole genome shotgun (WGS) entry which is preliminary data.</text>
</comment>
<evidence type="ECO:0000313" key="17">
    <source>
        <dbReference type="Proteomes" id="UP001162060"/>
    </source>
</evidence>
<comment type="subcellular location">
    <subcellularLocation>
        <location evidence="1">Endoplasmic reticulum membrane</location>
        <topology evidence="1">Single-pass type I membrane protein</topology>
    </subcellularLocation>
</comment>
<evidence type="ECO:0000256" key="1">
    <source>
        <dbReference type="ARBA" id="ARBA00004115"/>
    </source>
</evidence>
<evidence type="ECO:0000256" key="3">
    <source>
        <dbReference type="ARBA" id="ARBA00022527"/>
    </source>
</evidence>
<evidence type="ECO:0000256" key="13">
    <source>
        <dbReference type="SAM" id="MobiDB-lite"/>
    </source>
</evidence>
<dbReference type="GO" id="GO:0017148">
    <property type="term" value="P:negative regulation of translation"/>
    <property type="evidence" value="ECO:0007669"/>
    <property type="project" value="UniProtKB-KW"/>
</dbReference>
<dbReference type="Gene3D" id="3.30.200.20">
    <property type="entry name" value="Phosphorylase Kinase, domain 1"/>
    <property type="match status" value="1"/>
</dbReference>
<comment type="catalytic activity">
    <reaction evidence="10">
        <text>L-threonyl-[protein] + ATP = O-phospho-L-threonyl-[protein] + ADP + H(+)</text>
        <dbReference type="Rhea" id="RHEA:46608"/>
        <dbReference type="Rhea" id="RHEA-COMP:11060"/>
        <dbReference type="Rhea" id="RHEA-COMP:11605"/>
        <dbReference type="ChEBI" id="CHEBI:15378"/>
        <dbReference type="ChEBI" id="CHEBI:30013"/>
        <dbReference type="ChEBI" id="CHEBI:30616"/>
        <dbReference type="ChEBI" id="CHEBI:61977"/>
        <dbReference type="ChEBI" id="CHEBI:456216"/>
        <dbReference type="EC" id="2.7.11.1"/>
    </reaction>
    <physiologicalReaction direction="left-to-right" evidence="10">
        <dbReference type="Rhea" id="RHEA:46609"/>
    </physiologicalReaction>
</comment>
<dbReference type="PROSITE" id="PS00108">
    <property type="entry name" value="PROTEIN_KINASE_ST"/>
    <property type="match status" value="1"/>
</dbReference>
<dbReference type="InterPro" id="IPR017441">
    <property type="entry name" value="Protein_kinase_ATP_BS"/>
</dbReference>
<dbReference type="Gene3D" id="2.130.10.10">
    <property type="entry name" value="YVTN repeat-like/Quinoprotein amine dehydrogenase"/>
    <property type="match status" value="1"/>
</dbReference>
<dbReference type="InterPro" id="IPR050339">
    <property type="entry name" value="CC_SR_Kinase"/>
</dbReference>
<evidence type="ECO:0000256" key="5">
    <source>
        <dbReference type="ARBA" id="ARBA00022741"/>
    </source>
</evidence>
<dbReference type="EMBL" id="CAKLBY020000165">
    <property type="protein sequence ID" value="CAK7930193.1"/>
    <property type="molecule type" value="Genomic_DNA"/>
</dbReference>
<evidence type="ECO:0000313" key="16">
    <source>
        <dbReference type="EMBL" id="CAK7930193.1"/>
    </source>
</evidence>
<evidence type="ECO:0000256" key="8">
    <source>
        <dbReference type="ARBA" id="ARBA00023193"/>
    </source>
</evidence>
<evidence type="ECO:0000256" key="2">
    <source>
        <dbReference type="ARBA" id="ARBA00012513"/>
    </source>
</evidence>
<dbReference type="SMART" id="SM00564">
    <property type="entry name" value="PQQ"/>
    <property type="match status" value="3"/>
</dbReference>
<proteinExistence type="inferred from homology"/>
<evidence type="ECO:0000256" key="10">
    <source>
        <dbReference type="ARBA" id="ARBA00048659"/>
    </source>
</evidence>
<dbReference type="GO" id="GO:0004694">
    <property type="term" value="F:eukaryotic translation initiation factor 2alpha kinase activity"/>
    <property type="evidence" value="ECO:0007669"/>
    <property type="project" value="TreeGrafter"/>
</dbReference>
<feature type="compositionally biased region" description="Low complexity" evidence="13">
    <location>
        <begin position="800"/>
        <end position="817"/>
    </location>
</feature>
<comment type="similarity">
    <text evidence="9">Belongs to the protein kinase superfamily. Ser/Thr protein kinase family. GCN2 subfamily.</text>
</comment>
<gene>
    <name evidence="16" type="ORF">PM001_LOCUS15343</name>
</gene>
<evidence type="ECO:0000259" key="15">
    <source>
        <dbReference type="PROSITE" id="PS50011"/>
    </source>
</evidence>
<dbReference type="GO" id="GO:0005634">
    <property type="term" value="C:nucleus"/>
    <property type="evidence" value="ECO:0007669"/>
    <property type="project" value="TreeGrafter"/>
</dbReference>
<dbReference type="GO" id="GO:0005524">
    <property type="term" value="F:ATP binding"/>
    <property type="evidence" value="ECO:0007669"/>
    <property type="project" value="UniProtKB-UniRule"/>
</dbReference>
<keyword evidence="8" id="KW-0652">Protein synthesis inhibitor</keyword>
<keyword evidence="7 12" id="KW-0067">ATP-binding</keyword>
<feature type="region of interest" description="Disordered" evidence="13">
    <location>
        <begin position="744"/>
        <end position="817"/>
    </location>
</feature>
<feature type="compositionally biased region" description="Low complexity" evidence="13">
    <location>
        <begin position="750"/>
        <end position="778"/>
    </location>
</feature>
<evidence type="ECO:0000256" key="11">
    <source>
        <dbReference type="ARBA" id="ARBA00048977"/>
    </source>
</evidence>
<reference evidence="16" key="1">
    <citation type="submission" date="2024-01" db="EMBL/GenBank/DDBJ databases">
        <authorList>
            <person name="Webb A."/>
        </authorList>
    </citation>
    <scope>NUCLEOTIDE SEQUENCE</scope>
    <source>
        <strain evidence="16">Pm1</strain>
    </source>
</reference>
<dbReference type="EC" id="2.7.11.1" evidence="2"/>
<organism evidence="16 17">
    <name type="scientific">Peronospora matthiolae</name>
    <dbReference type="NCBI Taxonomy" id="2874970"/>
    <lineage>
        <taxon>Eukaryota</taxon>
        <taxon>Sar</taxon>
        <taxon>Stramenopiles</taxon>
        <taxon>Oomycota</taxon>
        <taxon>Peronosporomycetes</taxon>
        <taxon>Peronosporales</taxon>
        <taxon>Peronosporaceae</taxon>
        <taxon>Peronospora</taxon>
    </lineage>
</organism>
<dbReference type="InterPro" id="IPR011044">
    <property type="entry name" value="Quino_amine_DH_bsu"/>
</dbReference>
<dbReference type="PANTHER" id="PTHR11042:SF160">
    <property type="entry name" value="EUKARYOTIC TRANSLATION INITIATION FACTOR 2-ALPHA KINASE 1"/>
    <property type="match status" value="1"/>
</dbReference>
<feature type="binding site" evidence="12">
    <location>
        <position position="868"/>
    </location>
    <ligand>
        <name>ATP</name>
        <dbReference type="ChEBI" id="CHEBI:30616"/>
    </ligand>
</feature>
<dbReference type="InterPro" id="IPR011009">
    <property type="entry name" value="Kinase-like_dom_sf"/>
</dbReference>
<dbReference type="Proteomes" id="UP001162060">
    <property type="component" value="Unassembled WGS sequence"/>
</dbReference>
<feature type="signal peptide" evidence="14">
    <location>
        <begin position="1"/>
        <end position="19"/>
    </location>
</feature>
<evidence type="ECO:0000256" key="14">
    <source>
        <dbReference type="SAM" id="SignalP"/>
    </source>
</evidence>